<sequence>MEVVRDFTIQEGRQIKFKRNESCRVKANEEVKCPWVAYASKDHEETSWQLKTFSNEHVCLMMTKNRTANKKWLAQNLVKKLRKYPNLKHCEAATYFKWKCDLDLNKFSLTRGLTDAKNAVYGNAAAQYDRLRDYGETLLKRFKVCILHQIEHSHRYHQIYL</sequence>
<evidence type="ECO:0000313" key="1">
    <source>
        <dbReference type="EMBL" id="RYQ83005.1"/>
    </source>
</evidence>
<dbReference type="EMBL" id="SDMP01000020">
    <property type="protein sequence ID" value="RYQ83005.1"/>
    <property type="molecule type" value="Genomic_DNA"/>
</dbReference>
<organism evidence="1 2">
    <name type="scientific">Arachis hypogaea</name>
    <name type="common">Peanut</name>
    <dbReference type="NCBI Taxonomy" id="3818"/>
    <lineage>
        <taxon>Eukaryota</taxon>
        <taxon>Viridiplantae</taxon>
        <taxon>Streptophyta</taxon>
        <taxon>Embryophyta</taxon>
        <taxon>Tracheophyta</taxon>
        <taxon>Spermatophyta</taxon>
        <taxon>Magnoliopsida</taxon>
        <taxon>eudicotyledons</taxon>
        <taxon>Gunneridae</taxon>
        <taxon>Pentapetalae</taxon>
        <taxon>rosids</taxon>
        <taxon>fabids</taxon>
        <taxon>Fabales</taxon>
        <taxon>Fabaceae</taxon>
        <taxon>Papilionoideae</taxon>
        <taxon>50 kb inversion clade</taxon>
        <taxon>dalbergioids sensu lato</taxon>
        <taxon>Dalbergieae</taxon>
        <taxon>Pterocarpus clade</taxon>
        <taxon>Arachis</taxon>
    </lineage>
</organism>
<gene>
    <name evidence="1" type="ORF">Ahy_B10g101616</name>
</gene>
<reference evidence="1 2" key="1">
    <citation type="submission" date="2019-01" db="EMBL/GenBank/DDBJ databases">
        <title>Sequencing of cultivated peanut Arachis hypogaea provides insights into genome evolution and oil improvement.</title>
        <authorList>
            <person name="Chen X."/>
        </authorList>
    </citation>
    <scope>NUCLEOTIDE SEQUENCE [LARGE SCALE GENOMIC DNA]</scope>
    <source>
        <strain evidence="2">cv. Fuhuasheng</strain>
        <tissue evidence="1">Leaves</tissue>
    </source>
</reference>
<accession>A0A444X023</accession>
<comment type="caution">
    <text evidence="1">The sequence shown here is derived from an EMBL/GenBank/DDBJ whole genome shotgun (WGS) entry which is preliminary data.</text>
</comment>
<dbReference type="PANTHER" id="PTHR31973:SF187">
    <property type="entry name" value="MUTATOR TRANSPOSASE MUDRA PROTEIN"/>
    <property type="match status" value="1"/>
</dbReference>
<protein>
    <recommendedName>
        <fullName evidence="3">Transposase MuDR plant domain-containing protein</fullName>
    </recommendedName>
</protein>
<proteinExistence type="predicted"/>
<evidence type="ECO:0000313" key="2">
    <source>
        <dbReference type="Proteomes" id="UP000289738"/>
    </source>
</evidence>
<dbReference type="AlphaFoldDB" id="A0A444X023"/>
<name>A0A444X023_ARAHY</name>
<keyword evidence="2" id="KW-1185">Reference proteome</keyword>
<dbReference type="Proteomes" id="UP000289738">
    <property type="component" value="Chromosome B10"/>
</dbReference>
<evidence type="ECO:0008006" key="3">
    <source>
        <dbReference type="Google" id="ProtNLM"/>
    </source>
</evidence>
<dbReference type="PANTHER" id="PTHR31973">
    <property type="entry name" value="POLYPROTEIN, PUTATIVE-RELATED"/>
    <property type="match status" value="1"/>
</dbReference>